<dbReference type="RefSeq" id="WP_031389191.1">
    <property type="nucleotide sequence ID" value="NZ_JPNB01000001.1"/>
</dbReference>
<feature type="domain" description="Helicase C-terminal" evidence="11">
    <location>
        <begin position="551"/>
        <end position="745"/>
    </location>
</feature>
<dbReference type="InterPro" id="IPR014001">
    <property type="entry name" value="Helicase_ATP-bd"/>
</dbReference>
<dbReference type="InterPro" id="IPR001650">
    <property type="entry name" value="Helicase_C-like"/>
</dbReference>
<comment type="similarity">
    <text evidence="1">In the N-terminal section; belongs to the CRISPR-associated nuclease Cas3-HD family.</text>
</comment>
<dbReference type="InterPro" id="IPR041372">
    <property type="entry name" value="Cas3_C"/>
</dbReference>
<evidence type="ECO:0000256" key="6">
    <source>
        <dbReference type="ARBA" id="ARBA00022801"/>
    </source>
</evidence>
<evidence type="ECO:0000259" key="11">
    <source>
        <dbReference type="PROSITE" id="PS51194"/>
    </source>
</evidence>
<evidence type="ECO:0000256" key="1">
    <source>
        <dbReference type="ARBA" id="ARBA00006847"/>
    </source>
</evidence>
<dbReference type="AlphaFoldDB" id="A0A4R1QTE7"/>
<dbReference type="SMART" id="SM00487">
    <property type="entry name" value="DEXDc"/>
    <property type="match status" value="1"/>
</dbReference>
<dbReference type="NCBIfam" id="TIGR01596">
    <property type="entry name" value="cas3_HD"/>
    <property type="match status" value="1"/>
</dbReference>
<comment type="similarity">
    <text evidence="2">In the central section; belongs to the CRISPR-associated helicase Cas3 family.</text>
</comment>
<keyword evidence="8" id="KW-0067">ATP-binding</keyword>
<dbReference type="GO" id="GO:0004519">
    <property type="term" value="F:endonuclease activity"/>
    <property type="evidence" value="ECO:0007669"/>
    <property type="project" value="UniProtKB-KW"/>
</dbReference>
<keyword evidence="7 13" id="KW-0347">Helicase</keyword>
<dbReference type="Gene3D" id="1.10.3210.30">
    <property type="match status" value="1"/>
</dbReference>
<keyword evidence="14" id="KW-1185">Reference proteome</keyword>
<evidence type="ECO:0000313" key="14">
    <source>
        <dbReference type="Proteomes" id="UP000295718"/>
    </source>
</evidence>
<dbReference type="InterPro" id="IPR011545">
    <property type="entry name" value="DEAD/DEAH_box_helicase_dom"/>
</dbReference>
<dbReference type="Pfam" id="PF18019">
    <property type="entry name" value="Cas3_HD"/>
    <property type="match status" value="1"/>
</dbReference>
<evidence type="ECO:0000259" key="12">
    <source>
        <dbReference type="PROSITE" id="PS51643"/>
    </source>
</evidence>
<dbReference type="CDD" id="cd09641">
    <property type="entry name" value="Cas3''_I"/>
    <property type="match status" value="1"/>
</dbReference>
<dbReference type="GO" id="GO:0051607">
    <property type="term" value="P:defense response to virus"/>
    <property type="evidence" value="ECO:0007669"/>
    <property type="project" value="UniProtKB-KW"/>
</dbReference>
<evidence type="ECO:0000256" key="3">
    <source>
        <dbReference type="ARBA" id="ARBA00022722"/>
    </source>
</evidence>
<keyword evidence="4" id="KW-0479">Metal-binding</keyword>
<feature type="domain" description="HD Cas3-type" evidence="12">
    <location>
        <begin position="16"/>
        <end position="227"/>
    </location>
</feature>
<evidence type="ECO:0000259" key="10">
    <source>
        <dbReference type="PROSITE" id="PS51192"/>
    </source>
</evidence>
<gene>
    <name evidence="13" type="ORF">EDD76_112169</name>
</gene>
<organism evidence="13 14">
    <name type="scientific">Kineothrix alysoides</name>
    <dbReference type="NCBI Taxonomy" id="1469948"/>
    <lineage>
        <taxon>Bacteria</taxon>
        <taxon>Bacillati</taxon>
        <taxon>Bacillota</taxon>
        <taxon>Clostridia</taxon>
        <taxon>Lachnospirales</taxon>
        <taxon>Lachnospiraceae</taxon>
        <taxon>Kineothrix</taxon>
    </lineage>
</organism>
<dbReference type="SUPFAM" id="SSF52540">
    <property type="entry name" value="P-loop containing nucleoside triphosphate hydrolases"/>
    <property type="match status" value="1"/>
</dbReference>
<keyword evidence="9" id="KW-0051">Antiviral defense</keyword>
<comment type="caution">
    <text evidence="13">The sequence shown here is derived from an EMBL/GenBank/DDBJ whole genome shotgun (WGS) entry which is preliminary data.</text>
</comment>
<dbReference type="PANTHER" id="PTHR47963">
    <property type="entry name" value="DEAD-BOX ATP-DEPENDENT RNA HELICASE 47, MITOCHONDRIAL"/>
    <property type="match status" value="1"/>
</dbReference>
<dbReference type="Gene3D" id="3.40.50.300">
    <property type="entry name" value="P-loop containing nucleotide triphosphate hydrolases"/>
    <property type="match status" value="2"/>
</dbReference>
<evidence type="ECO:0000256" key="7">
    <source>
        <dbReference type="ARBA" id="ARBA00022806"/>
    </source>
</evidence>
<evidence type="ECO:0000313" key="13">
    <source>
        <dbReference type="EMBL" id="TCL56341.1"/>
    </source>
</evidence>
<dbReference type="InterPro" id="IPR050547">
    <property type="entry name" value="DEAD_box_RNA_helicases"/>
</dbReference>
<dbReference type="NCBIfam" id="TIGR01587">
    <property type="entry name" value="cas3_core"/>
    <property type="match status" value="1"/>
</dbReference>
<dbReference type="PROSITE" id="PS51192">
    <property type="entry name" value="HELICASE_ATP_BIND_1"/>
    <property type="match status" value="1"/>
</dbReference>
<keyword evidence="3" id="KW-0540">Nuclease</keyword>
<keyword evidence="6" id="KW-0378">Hydrolase</keyword>
<dbReference type="Proteomes" id="UP000295718">
    <property type="component" value="Unassembled WGS sequence"/>
</dbReference>
<sequence>MRIKTNLWGKKKEKDGQYYWLPLEQHLLDTSNVMIQLWNHWLSEGQRKFILQSISDSEENAGVNIVSFIGLTHDLAKATPCFALRPSGNNQSADLDKILTENLIRSGFTGLENWSTELSSKSPHALASQVLLDSYGVGEDIASIIGGHHGKPVGDKKEISVQLEAYTANYYQYDHDGECTENWKKMQRKLFEWALEEAGYKNVDALPKIEQPAQVLIQGLLIMADWIASNEEYFPLFPIDKEEEEFQEERLEYGWERWTKTYPWIAECVGGVEEQYNKRFQFHPREIQRAFSEAIDKTQNPGIIILEAPMGIGKTEAALLGVEQLAEKGKCSGMFFGLPTQATSDGIFQRIEEWIEKIARETGDDKSIQLVHGKAQFNETFQNLKNAENIYADEGSVVINEWFMGRKTAILDDFVVGTVDQFLLAGLKQKHLALRHLGLSKKVIVIDEVHAYDAYMGEFLYRVVEWLGAYQVPIIILSATLPASRRTRLVETYCRGMGMKKRNIKAEYTDWEETEAYPLITYTDGDRVSQLRNFPLEDTKEVKVELIGEDDLVTILQRTLSKGGIAGIIVNTVKRAQELAEKLEHIFGRENISVLHSGFLAPHRREKEKQLLNEIGKNAKRPKLRIVIGTQVLEQSLDIDFDVLFTDIAPMDLLLQRIGRLHRHAETIRPKDLKDPVVYVMGIQGMAEFEEGTRTIYGDYLLTRTQLVLPEKLVLPEDISRLVQKVYKENSKEELDIPVSIREKYEEVKEKDWSERTKKEKNADVFRLAKPYYPERGSLIGWLRDGIQSDTEAAGLARVRDGSDSMEVILVKRKEDGLYLLDDTTNISGDLTPALAKKISQQTIRLPHIFSFQTDDLIHVLEERNKAELSHWQSEPWLKGSLGIILDEENRVTLMGYKLHYDQQYGLMVGKEEG</sequence>
<name>A0A4R1QTE7_9FIRM</name>
<dbReference type="Pfam" id="PF22590">
    <property type="entry name" value="Cas3-like_C_2"/>
    <property type="match status" value="1"/>
</dbReference>
<evidence type="ECO:0000256" key="2">
    <source>
        <dbReference type="ARBA" id="ARBA00009046"/>
    </source>
</evidence>
<dbReference type="PROSITE" id="PS51643">
    <property type="entry name" value="HD_CAS3"/>
    <property type="match status" value="1"/>
</dbReference>
<dbReference type="GO" id="GO:0046872">
    <property type="term" value="F:metal ion binding"/>
    <property type="evidence" value="ECO:0007669"/>
    <property type="project" value="UniProtKB-KW"/>
</dbReference>
<feature type="domain" description="Helicase ATP-binding" evidence="10">
    <location>
        <begin position="295"/>
        <end position="499"/>
    </location>
</feature>
<dbReference type="PANTHER" id="PTHR47963:SF9">
    <property type="entry name" value="CRISPR-ASSOCIATED ENDONUCLEASE_HELICASE CAS3"/>
    <property type="match status" value="1"/>
</dbReference>
<dbReference type="STRING" id="1469948.GCA_000732725_00419"/>
<proteinExistence type="inferred from homology"/>
<evidence type="ECO:0000256" key="5">
    <source>
        <dbReference type="ARBA" id="ARBA00022741"/>
    </source>
</evidence>
<dbReference type="InterPro" id="IPR027417">
    <property type="entry name" value="P-loop_NTPase"/>
</dbReference>
<dbReference type="Pfam" id="PF00270">
    <property type="entry name" value="DEAD"/>
    <property type="match status" value="1"/>
</dbReference>
<dbReference type="EMBL" id="SLUO01000012">
    <property type="protein sequence ID" value="TCL56341.1"/>
    <property type="molecule type" value="Genomic_DNA"/>
</dbReference>
<keyword evidence="13" id="KW-0255">Endonuclease</keyword>
<protein>
    <submittedName>
        <fullName evidence="13">CRISPR-associated endonuclease/helicase Cas3</fullName>
    </submittedName>
</protein>
<dbReference type="InterPro" id="IPR006474">
    <property type="entry name" value="Helicase_Cas3_CRISPR-ass_core"/>
</dbReference>
<keyword evidence="5" id="KW-0547">Nucleotide-binding</keyword>
<dbReference type="OrthoDB" id="9810236at2"/>
<dbReference type="SMART" id="SM00490">
    <property type="entry name" value="HELICc"/>
    <property type="match status" value="1"/>
</dbReference>
<dbReference type="InterPro" id="IPR054712">
    <property type="entry name" value="Cas3-like_dom"/>
</dbReference>
<dbReference type="GO" id="GO:0005524">
    <property type="term" value="F:ATP binding"/>
    <property type="evidence" value="ECO:0007669"/>
    <property type="project" value="UniProtKB-KW"/>
</dbReference>
<evidence type="ECO:0000256" key="4">
    <source>
        <dbReference type="ARBA" id="ARBA00022723"/>
    </source>
</evidence>
<dbReference type="InterPro" id="IPR038257">
    <property type="entry name" value="CRISPR-assoc_Cas3_HD_sf"/>
</dbReference>
<dbReference type="GO" id="GO:0016787">
    <property type="term" value="F:hydrolase activity"/>
    <property type="evidence" value="ECO:0007669"/>
    <property type="project" value="UniProtKB-KW"/>
</dbReference>
<dbReference type="InterPro" id="IPR006483">
    <property type="entry name" value="CRISPR-assoc_Cas3_HD"/>
</dbReference>
<reference evidence="13 14" key="1">
    <citation type="submission" date="2019-03" db="EMBL/GenBank/DDBJ databases">
        <title>Genomic Encyclopedia of Type Strains, Phase IV (KMG-IV): sequencing the most valuable type-strain genomes for metagenomic binning, comparative biology and taxonomic classification.</title>
        <authorList>
            <person name="Goeker M."/>
        </authorList>
    </citation>
    <scope>NUCLEOTIDE SEQUENCE [LARGE SCALE GENOMIC DNA]</scope>
    <source>
        <strain evidence="13 14">DSM 100556</strain>
    </source>
</reference>
<dbReference type="Pfam" id="PF18395">
    <property type="entry name" value="Cas3_C"/>
    <property type="match status" value="1"/>
</dbReference>
<evidence type="ECO:0000256" key="9">
    <source>
        <dbReference type="ARBA" id="ARBA00023118"/>
    </source>
</evidence>
<accession>A0A4R1QTE7</accession>
<dbReference type="GO" id="GO:0003724">
    <property type="term" value="F:RNA helicase activity"/>
    <property type="evidence" value="ECO:0007669"/>
    <property type="project" value="TreeGrafter"/>
</dbReference>
<dbReference type="GO" id="GO:0003723">
    <property type="term" value="F:RNA binding"/>
    <property type="evidence" value="ECO:0007669"/>
    <property type="project" value="TreeGrafter"/>
</dbReference>
<evidence type="ECO:0000256" key="8">
    <source>
        <dbReference type="ARBA" id="ARBA00022840"/>
    </source>
</evidence>
<dbReference type="PROSITE" id="PS51194">
    <property type="entry name" value="HELICASE_CTER"/>
    <property type="match status" value="1"/>
</dbReference>